<dbReference type="GO" id="GO:0072344">
    <property type="term" value="P:rescue of stalled ribosome"/>
    <property type="evidence" value="ECO:0007669"/>
    <property type="project" value="TreeGrafter"/>
</dbReference>
<accession>A0A846QMJ8</accession>
<sequence length="509" mass="56366">MEANFFRCLARELGSTLAGERIERIFNPAPGVWSFKVHSDAGTYLVVRSSRKGGLVFLADEKPANPAVPTNACMWLRKRLEGRRLLDPFADWQGRRIAWALTPGEGAYLLLDMAAEPQLVDELPSGFGDEAPWPDAGQVLDDAQVWRTHPQISPALRRTLMTMPPARAQAVLGALERGGCSHFFVYMSAGETPRGGEALPWRLPPELHAGRTEHVFESALAAAQLLGSTELYPELARLAVAADNERLRAQRRKLSRSLDKLAEEESRMRRFVACGGDGELLRAWMYTFDKSAKRPYVDLPDFEGNERRIDLDPRLSLCANMERLFHLAAKGRRGLAFAATRREALQAELDALDSGAALPLPVAVVERPRRERQQERTRPQGVQVGVFRTSDGFTAYRGRSAKGNHELLSRLASPFDLWFHAAGGPGSHVVLKRDYPEQPVPRSSIIEAAVLAGLKSHYTGAPRAEVMCALVKHVRKSKGLALGQVAVDRVIETILVDLDPQVQERLTLA</sequence>
<dbReference type="EMBL" id="JAATJA010000001">
    <property type="protein sequence ID" value="NJB67463.1"/>
    <property type="molecule type" value="Genomic_DNA"/>
</dbReference>
<dbReference type="RefSeq" id="WP_167940517.1">
    <property type="nucleotide sequence ID" value="NZ_JAATJA010000001.1"/>
</dbReference>
<dbReference type="GO" id="GO:0000049">
    <property type="term" value="F:tRNA binding"/>
    <property type="evidence" value="ECO:0007669"/>
    <property type="project" value="TreeGrafter"/>
</dbReference>
<dbReference type="Pfam" id="PF05833">
    <property type="entry name" value="NFACT_N"/>
    <property type="match status" value="1"/>
</dbReference>
<dbReference type="AlphaFoldDB" id="A0A846QMJ8"/>
<feature type="domain" description="NFACT RNA-binding" evidence="1">
    <location>
        <begin position="386"/>
        <end position="487"/>
    </location>
</feature>
<organism evidence="2 3">
    <name type="scientific">Desulfobaculum xiamenense</name>
    <dbReference type="NCBI Taxonomy" id="995050"/>
    <lineage>
        <taxon>Bacteria</taxon>
        <taxon>Pseudomonadati</taxon>
        <taxon>Thermodesulfobacteriota</taxon>
        <taxon>Desulfovibrionia</taxon>
        <taxon>Desulfovibrionales</taxon>
        <taxon>Desulfovibrionaceae</taxon>
        <taxon>Desulfobaculum</taxon>
    </lineage>
</organism>
<proteinExistence type="predicted"/>
<evidence type="ECO:0000313" key="3">
    <source>
        <dbReference type="Proteomes" id="UP000580856"/>
    </source>
</evidence>
<keyword evidence="3" id="KW-1185">Reference proteome</keyword>
<comment type="caution">
    <text evidence="2">The sequence shown here is derived from an EMBL/GenBank/DDBJ whole genome shotgun (WGS) entry which is preliminary data.</text>
</comment>
<evidence type="ECO:0000313" key="2">
    <source>
        <dbReference type="EMBL" id="NJB67463.1"/>
    </source>
</evidence>
<gene>
    <name evidence="2" type="ORF">GGQ74_001103</name>
</gene>
<dbReference type="PANTHER" id="PTHR15239:SF6">
    <property type="entry name" value="RIBOSOME QUALITY CONTROL COMPLEX SUBUNIT NEMF"/>
    <property type="match status" value="1"/>
</dbReference>
<dbReference type="GO" id="GO:1990112">
    <property type="term" value="C:RQC complex"/>
    <property type="evidence" value="ECO:0007669"/>
    <property type="project" value="TreeGrafter"/>
</dbReference>
<name>A0A846QMJ8_9BACT</name>
<dbReference type="InterPro" id="IPR008532">
    <property type="entry name" value="NFACT_RNA-bd"/>
</dbReference>
<dbReference type="Pfam" id="PF05670">
    <property type="entry name" value="NFACT-R_1"/>
    <property type="match status" value="1"/>
</dbReference>
<dbReference type="GO" id="GO:0043023">
    <property type="term" value="F:ribosomal large subunit binding"/>
    <property type="evidence" value="ECO:0007669"/>
    <property type="project" value="TreeGrafter"/>
</dbReference>
<dbReference type="PANTHER" id="PTHR15239">
    <property type="entry name" value="NUCLEAR EXPORT MEDIATOR FACTOR NEMF"/>
    <property type="match status" value="1"/>
</dbReference>
<protein>
    <recommendedName>
        <fullName evidence="1">NFACT RNA-binding domain-containing protein</fullName>
    </recommendedName>
</protein>
<dbReference type="Proteomes" id="UP000580856">
    <property type="component" value="Unassembled WGS sequence"/>
</dbReference>
<reference evidence="2 3" key="1">
    <citation type="submission" date="2020-03" db="EMBL/GenBank/DDBJ databases">
        <title>Genomic Encyclopedia of Type Strains, Phase IV (KMG-IV): sequencing the most valuable type-strain genomes for metagenomic binning, comparative biology and taxonomic classification.</title>
        <authorList>
            <person name="Goeker M."/>
        </authorList>
    </citation>
    <scope>NUCLEOTIDE SEQUENCE [LARGE SCALE GENOMIC DNA]</scope>
    <source>
        <strain evidence="2 3">DSM 24233</strain>
    </source>
</reference>
<evidence type="ECO:0000259" key="1">
    <source>
        <dbReference type="Pfam" id="PF05670"/>
    </source>
</evidence>
<dbReference type="Gene3D" id="2.30.310.10">
    <property type="entry name" value="ibrinogen binding protein from staphylococcus aureus domain"/>
    <property type="match status" value="1"/>
</dbReference>
<dbReference type="InterPro" id="IPR051608">
    <property type="entry name" value="RQC_Subunit_NEMF"/>
</dbReference>